<proteinExistence type="predicted"/>
<feature type="domain" description="Nitrophorin" evidence="1">
    <location>
        <begin position="30"/>
        <end position="198"/>
    </location>
</feature>
<accession>T1H8B1</accession>
<dbReference type="HOGENOM" id="CLU_117833_0_0_1"/>
<dbReference type="Pfam" id="PF02087">
    <property type="entry name" value="Nitrophorin"/>
    <property type="match status" value="1"/>
</dbReference>
<keyword evidence="3" id="KW-1185">Reference proteome</keyword>
<dbReference type="AlphaFoldDB" id="T1H8B1"/>
<evidence type="ECO:0000313" key="3">
    <source>
        <dbReference type="Proteomes" id="UP000015103"/>
    </source>
</evidence>
<dbReference type="EnsemblMetazoa" id="RPRC000250-RA">
    <property type="protein sequence ID" value="RPRC000250-PA"/>
    <property type="gene ID" value="RPRC000250"/>
</dbReference>
<evidence type="ECO:0000259" key="1">
    <source>
        <dbReference type="Pfam" id="PF02087"/>
    </source>
</evidence>
<evidence type="ECO:0000313" key="2">
    <source>
        <dbReference type="EnsemblMetazoa" id="RPRC000250-PA"/>
    </source>
</evidence>
<reference evidence="2" key="1">
    <citation type="submission" date="2015-05" db="UniProtKB">
        <authorList>
            <consortium name="EnsemblMetazoa"/>
        </authorList>
    </citation>
    <scope>IDENTIFICATION</scope>
</reference>
<dbReference type="InterPro" id="IPR012674">
    <property type="entry name" value="Calycin"/>
</dbReference>
<dbReference type="GO" id="GO:0070026">
    <property type="term" value="F:nitric oxide binding"/>
    <property type="evidence" value="ECO:0007669"/>
    <property type="project" value="InterPro"/>
</dbReference>
<dbReference type="InterPro" id="IPR002351">
    <property type="entry name" value="Nitrophorin_domain"/>
</dbReference>
<organism evidence="2 3">
    <name type="scientific">Rhodnius prolixus</name>
    <name type="common">Triatomid bug</name>
    <dbReference type="NCBI Taxonomy" id="13249"/>
    <lineage>
        <taxon>Eukaryota</taxon>
        <taxon>Metazoa</taxon>
        <taxon>Ecdysozoa</taxon>
        <taxon>Arthropoda</taxon>
        <taxon>Hexapoda</taxon>
        <taxon>Insecta</taxon>
        <taxon>Pterygota</taxon>
        <taxon>Neoptera</taxon>
        <taxon>Paraneoptera</taxon>
        <taxon>Hemiptera</taxon>
        <taxon>Heteroptera</taxon>
        <taxon>Panheteroptera</taxon>
        <taxon>Cimicomorpha</taxon>
        <taxon>Reduviidae</taxon>
        <taxon>Triatominae</taxon>
        <taxon>Rhodnius</taxon>
    </lineage>
</organism>
<dbReference type="InParanoid" id="T1H8B1"/>
<dbReference type="VEuPathDB" id="VectorBase:RPRC000250"/>
<dbReference type="EMBL" id="ACPB03022525">
    <property type="status" value="NOT_ANNOTATED_CDS"/>
    <property type="molecule type" value="Genomic_DNA"/>
</dbReference>
<dbReference type="GO" id="GO:0051381">
    <property type="term" value="F:histamine binding"/>
    <property type="evidence" value="ECO:0007669"/>
    <property type="project" value="InterPro"/>
</dbReference>
<dbReference type="SUPFAM" id="SSF50814">
    <property type="entry name" value="Lipocalins"/>
    <property type="match status" value="1"/>
</dbReference>
<dbReference type="RefSeq" id="XP_073970835.1">
    <property type="nucleotide sequence ID" value="XM_074114734.1"/>
</dbReference>
<sequence>MNMYVALFLAVVALSAAAPKSKNNKCPDLKPFKKFDMNQYYNGTWYMTHAKIDGIHIPGKNMFCGKFVSSRLGNGTIREFVTHYLVNSNLFFYVENHIDLKSSTGKGEYIVNSRISSKDGTPIEDFFPIKYTNLGTDYKTYSVFNMCEELDNDNVTSFYFIASRTKDARKVPPILKKVLAKNGLKLMDFTSTEKIKCKP</sequence>
<protein>
    <submittedName>
        <fullName evidence="2">Nitrophorin domain-containing protein</fullName>
    </submittedName>
</protein>
<dbReference type="Gene3D" id="2.40.128.20">
    <property type="match status" value="1"/>
</dbReference>
<dbReference type="Proteomes" id="UP000015103">
    <property type="component" value="Unassembled WGS sequence"/>
</dbReference>
<dbReference type="GeneID" id="141447306"/>
<name>T1H8B1_RHOPR</name>